<dbReference type="EMBL" id="JBBBZM010000059">
    <property type="protein sequence ID" value="KAL0635923.1"/>
    <property type="molecule type" value="Genomic_DNA"/>
</dbReference>
<keyword evidence="3 5" id="KW-1133">Transmembrane helix</keyword>
<evidence type="ECO:0000256" key="1">
    <source>
        <dbReference type="ARBA" id="ARBA00004141"/>
    </source>
</evidence>
<comment type="caution">
    <text evidence="6">The sequence shown here is derived from an EMBL/GenBank/DDBJ whole genome shotgun (WGS) entry which is preliminary data.</text>
</comment>
<keyword evidence="4 5" id="KW-0472">Membrane</keyword>
<evidence type="ECO:0000313" key="7">
    <source>
        <dbReference type="Proteomes" id="UP001447188"/>
    </source>
</evidence>
<evidence type="ECO:0000256" key="4">
    <source>
        <dbReference type="ARBA" id="ARBA00023136"/>
    </source>
</evidence>
<comment type="subcellular location">
    <subcellularLocation>
        <location evidence="1">Membrane</location>
        <topology evidence="1">Multi-pass membrane protein</topology>
    </subcellularLocation>
</comment>
<dbReference type="PANTHER" id="PTHR23508">
    <property type="entry name" value="CARBOXYLIC ACID TRANSPORTER PROTEIN HOMOLOG"/>
    <property type="match status" value="1"/>
</dbReference>
<feature type="transmembrane region" description="Helical" evidence="5">
    <location>
        <begin position="299"/>
        <end position="317"/>
    </location>
</feature>
<dbReference type="Gene3D" id="1.20.1250.20">
    <property type="entry name" value="MFS general substrate transporter like domains"/>
    <property type="match status" value="1"/>
</dbReference>
<keyword evidence="7" id="KW-1185">Reference proteome</keyword>
<dbReference type="Proteomes" id="UP001447188">
    <property type="component" value="Unassembled WGS sequence"/>
</dbReference>
<dbReference type="InterPro" id="IPR036259">
    <property type="entry name" value="MFS_trans_sf"/>
</dbReference>
<feature type="transmembrane region" description="Helical" evidence="5">
    <location>
        <begin position="99"/>
        <end position="119"/>
    </location>
</feature>
<feature type="transmembrane region" description="Helical" evidence="5">
    <location>
        <begin position="157"/>
        <end position="175"/>
    </location>
</feature>
<dbReference type="InterPro" id="IPR005828">
    <property type="entry name" value="MFS_sugar_transport-like"/>
</dbReference>
<evidence type="ECO:0000313" key="6">
    <source>
        <dbReference type="EMBL" id="KAL0635923.1"/>
    </source>
</evidence>
<name>A0ABR3GJ09_9PEZI</name>
<organism evidence="6 7">
    <name type="scientific">Discina gigas</name>
    <dbReference type="NCBI Taxonomy" id="1032678"/>
    <lineage>
        <taxon>Eukaryota</taxon>
        <taxon>Fungi</taxon>
        <taxon>Dikarya</taxon>
        <taxon>Ascomycota</taxon>
        <taxon>Pezizomycotina</taxon>
        <taxon>Pezizomycetes</taxon>
        <taxon>Pezizales</taxon>
        <taxon>Discinaceae</taxon>
        <taxon>Discina</taxon>
    </lineage>
</organism>
<evidence type="ECO:0000256" key="2">
    <source>
        <dbReference type="ARBA" id="ARBA00022692"/>
    </source>
</evidence>
<proteinExistence type="predicted"/>
<sequence>MVVKNDVTMADDILDGVPMNVAPPKAGWRSKVPIMACGAGLFSDGYLNGIIGVVNTILIRMWKDEYGPDKQRVVTSIGFTGIILGQLSFGFIVDKYSRKTGMLASSIILVTFSILASLAKGVGPRVQGIGIILSTIMPIILLVAFGENELEKVWRTALGLGAIFPTMIFWLRLFLDEGEQFKTNNLRKVKSIPWKLIMKYYWRRLLVCSTIWLIHNLSAFSFTLYSSYIIELVTGGEQSLLKTFGGNSCIMLFRLPGSIIGSFVSDKLGPQRTLAIGIWCQAIMGYIMAGCFPKLKENSVAFICVFGLFIMFSEFGPGNNIGLVAAKSSATAIRGKFYGLAAATGKLGGFVGTFFFDTIVQKCGGKTTNRGMAAPFYISSSLGIFAGCLAVFCLPSLGQDAVQDEDVLFKSHLLANGFDMDRDDEDQRNSELGELNKGI</sequence>
<feature type="transmembrane region" description="Helical" evidence="5">
    <location>
        <begin position="337"/>
        <end position="356"/>
    </location>
</feature>
<dbReference type="Pfam" id="PF00083">
    <property type="entry name" value="Sugar_tr"/>
    <property type="match status" value="2"/>
</dbReference>
<dbReference type="SUPFAM" id="SSF103473">
    <property type="entry name" value="MFS general substrate transporter"/>
    <property type="match status" value="1"/>
</dbReference>
<feature type="transmembrane region" description="Helical" evidence="5">
    <location>
        <begin position="126"/>
        <end position="145"/>
    </location>
</feature>
<feature type="transmembrane region" description="Helical" evidence="5">
    <location>
        <begin position="45"/>
        <end position="62"/>
    </location>
</feature>
<dbReference type="PANTHER" id="PTHR23508:SF10">
    <property type="entry name" value="CARBOXYLIC ACID TRANSPORTER PROTEIN HOMOLOG"/>
    <property type="match status" value="1"/>
</dbReference>
<feature type="transmembrane region" description="Helical" evidence="5">
    <location>
        <begin position="273"/>
        <end position="292"/>
    </location>
</feature>
<reference evidence="6 7" key="1">
    <citation type="submission" date="2024-02" db="EMBL/GenBank/DDBJ databases">
        <title>Discinaceae phylogenomics.</title>
        <authorList>
            <person name="Dirks A.C."/>
            <person name="James T.Y."/>
        </authorList>
    </citation>
    <scope>NUCLEOTIDE SEQUENCE [LARGE SCALE GENOMIC DNA]</scope>
    <source>
        <strain evidence="6 7">ACD0624</strain>
    </source>
</reference>
<feature type="transmembrane region" description="Helical" evidence="5">
    <location>
        <begin position="205"/>
        <end position="230"/>
    </location>
</feature>
<feature type="transmembrane region" description="Helical" evidence="5">
    <location>
        <begin position="74"/>
        <end position="93"/>
    </location>
</feature>
<protein>
    <submittedName>
        <fullName evidence="6">Glycerophosphoinositol permease</fullName>
    </submittedName>
</protein>
<accession>A0ABR3GJ09</accession>
<gene>
    <name evidence="6" type="primary">GIT2_1</name>
    <name evidence="6" type="ORF">Q9L58_005061</name>
</gene>
<feature type="transmembrane region" description="Helical" evidence="5">
    <location>
        <begin position="376"/>
        <end position="397"/>
    </location>
</feature>
<evidence type="ECO:0000256" key="3">
    <source>
        <dbReference type="ARBA" id="ARBA00022989"/>
    </source>
</evidence>
<keyword evidence="2 5" id="KW-0812">Transmembrane</keyword>
<evidence type="ECO:0000256" key="5">
    <source>
        <dbReference type="SAM" id="Phobius"/>
    </source>
</evidence>